<comment type="caution">
    <text evidence="2">The sequence shown here is derived from an EMBL/GenBank/DDBJ whole genome shotgun (WGS) entry which is preliminary data.</text>
</comment>
<name>A0ABC8KLB9_ERUVS</name>
<sequence length="95" mass="10652">MVSIMKIMMIMALLVIGVNARTINECKKSVCKSVCHPDHSSVECGDCLLKWAYPPPSEIKTDQRTLCLKRCAADCVPNYSCYRRCIEDCPKPALI</sequence>
<evidence type="ECO:0000256" key="1">
    <source>
        <dbReference type="SAM" id="SignalP"/>
    </source>
</evidence>
<accession>A0ABC8KLB9</accession>
<gene>
    <name evidence="2" type="ORF">ERUC_LOCUS25756</name>
</gene>
<organism evidence="2 3">
    <name type="scientific">Eruca vesicaria subsp. sativa</name>
    <name type="common">Garden rocket</name>
    <name type="synonym">Eruca sativa</name>
    <dbReference type="NCBI Taxonomy" id="29727"/>
    <lineage>
        <taxon>Eukaryota</taxon>
        <taxon>Viridiplantae</taxon>
        <taxon>Streptophyta</taxon>
        <taxon>Embryophyta</taxon>
        <taxon>Tracheophyta</taxon>
        <taxon>Spermatophyta</taxon>
        <taxon>Magnoliopsida</taxon>
        <taxon>eudicotyledons</taxon>
        <taxon>Gunneridae</taxon>
        <taxon>Pentapetalae</taxon>
        <taxon>rosids</taxon>
        <taxon>malvids</taxon>
        <taxon>Brassicales</taxon>
        <taxon>Brassicaceae</taxon>
        <taxon>Brassiceae</taxon>
        <taxon>Eruca</taxon>
    </lineage>
</organism>
<keyword evidence="3" id="KW-1185">Reference proteome</keyword>
<reference evidence="2 3" key="1">
    <citation type="submission" date="2022-03" db="EMBL/GenBank/DDBJ databases">
        <authorList>
            <person name="Macdonald S."/>
            <person name="Ahmed S."/>
            <person name="Newling K."/>
        </authorList>
    </citation>
    <scope>NUCLEOTIDE SEQUENCE [LARGE SCALE GENOMIC DNA]</scope>
</reference>
<feature type="chain" id="PRO_5044872747" evidence="1">
    <location>
        <begin position="21"/>
        <end position="95"/>
    </location>
</feature>
<keyword evidence="1" id="KW-0732">Signal</keyword>
<dbReference type="Proteomes" id="UP001642260">
    <property type="component" value="Unassembled WGS sequence"/>
</dbReference>
<proteinExistence type="predicted"/>
<evidence type="ECO:0000313" key="2">
    <source>
        <dbReference type="EMBL" id="CAH8360000.1"/>
    </source>
</evidence>
<protein>
    <submittedName>
        <fullName evidence="2">Uncharacterized protein</fullName>
    </submittedName>
</protein>
<feature type="signal peptide" evidence="1">
    <location>
        <begin position="1"/>
        <end position="20"/>
    </location>
</feature>
<dbReference type="AlphaFoldDB" id="A0ABC8KLB9"/>
<dbReference type="EMBL" id="CAKOAT010275267">
    <property type="protein sequence ID" value="CAH8360000.1"/>
    <property type="molecule type" value="Genomic_DNA"/>
</dbReference>
<evidence type="ECO:0000313" key="3">
    <source>
        <dbReference type="Proteomes" id="UP001642260"/>
    </source>
</evidence>